<evidence type="ECO:0000256" key="1">
    <source>
        <dbReference type="SAM" id="MobiDB-lite"/>
    </source>
</evidence>
<dbReference type="RefSeq" id="WP_238894579.1">
    <property type="nucleotide sequence ID" value="NZ_JAKOGG010000001.1"/>
</dbReference>
<organism evidence="2 3">
    <name type="scientific">Shewanella electrica</name>
    <dbReference type="NCBI Taxonomy" id="515560"/>
    <lineage>
        <taxon>Bacteria</taxon>
        <taxon>Pseudomonadati</taxon>
        <taxon>Pseudomonadota</taxon>
        <taxon>Gammaproteobacteria</taxon>
        <taxon>Alteromonadales</taxon>
        <taxon>Shewanellaceae</taxon>
        <taxon>Shewanella</taxon>
    </lineage>
</organism>
<feature type="compositionally biased region" description="Acidic residues" evidence="1">
    <location>
        <begin position="114"/>
        <end position="128"/>
    </location>
</feature>
<evidence type="ECO:0000313" key="3">
    <source>
        <dbReference type="Proteomes" id="UP001201549"/>
    </source>
</evidence>
<proteinExistence type="predicted"/>
<name>A0ABT2FFV7_9GAMM</name>
<protein>
    <submittedName>
        <fullName evidence="2">Uncharacterized protein</fullName>
    </submittedName>
</protein>
<dbReference type="Proteomes" id="UP001201549">
    <property type="component" value="Unassembled WGS sequence"/>
</dbReference>
<sequence length="134" mass="15060">MFDTLFIVPCQNIDSKALMTLKKLTGASLGDIKHACANQQPIWQLAEAFSGSWEDDKLILAQCYQALNDGSLQVFEGDEFAEAQPLDAEQFYQGLAQWREIELEQAQQTALEMGEIDSPDEFEADEADNWLPAR</sequence>
<evidence type="ECO:0000313" key="2">
    <source>
        <dbReference type="EMBL" id="MCS4555177.1"/>
    </source>
</evidence>
<reference evidence="2 3" key="1">
    <citation type="submission" date="2022-02" db="EMBL/GenBank/DDBJ databases">
        <authorList>
            <person name="Zhuang L."/>
        </authorList>
    </citation>
    <scope>NUCLEOTIDE SEQUENCE [LARGE SCALE GENOMIC DNA]</scope>
    <source>
        <strain evidence="2 3">C32</strain>
    </source>
</reference>
<accession>A0ABT2FFV7</accession>
<keyword evidence="3" id="KW-1185">Reference proteome</keyword>
<reference evidence="3" key="2">
    <citation type="submission" date="2023-07" db="EMBL/GenBank/DDBJ databases">
        <title>Shewanella mangrovi sp. nov., an acetaldehyde- degrading bacterium isolated from mangrove sediment.</title>
        <authorList>
            <person name="Liu Y."/>
        </authorList>
    </citation>
    <scope>NUCLEOTIDE SEQUENCE [LARGE SCALE GENOMIC DNA]</scope>
    <source>
        <strain evidence="3">C32</strain>
    </source>
</reference>
<gene>
    <name evidence="2" type="ORF">L9G74_01870</name>
</gene>
<dbReference type="EMBL" id="JAKOGG010000001">
    <property type="protein sequence ID" value="MCS4555177.1"/>
    <property type="molecule type" value="Genomic_DNA"/>
</dbReference>
<comment type="caution">
    <text evidence="2">The sequence shown here is derived from an EMBL/GenBank/DDBJ whole genome shotgun (WGS) entry which is preliminary data.</text>
</comment>
<feature type="region of interest" description="Disordered" evidence="1">
    <location>
        <begin position="109"/>
        <end position="134"/>
    </location>
</feature>